<dbReference type="Gene3D" id="2.60.120.620">
    <property type="entry name" value="q2cbj1_9rhob like domain"/>
    <property type="match status" value="1"/>
</dbReference>
<comment type="caution">
    <text evidence="1">The sequence shown here is derived from an EMBL/GenBank/DDBJ whole genome shotgun (WGS) entry which is preliminary data.</text>
</comment>
<dbReference type="EMBL" id="BSFP01000003">
    <property type="protein sequence ID" value="GLK99213.1"/>
    <property type="molecule type" value="Genomic_DNA"/>
</dbReference>
<evidence type="ECO:0008006" key="3">
    <source>
        <dbReference type="Google" id="ProtNLM"/>
    </source>
</evidence>
<dbReference type="AlphaFoldDB" id="A0A9W6KGT0"/>
<reference evidence="1" key="1">
    <citation type="journal article" date="2014" name="Int. J. Syst. Evol. Microbiol.">
        <title>Complete genome sequence of Corynebacterium casei LMG S-19264T (=DSM 44701T), isolated from a smear-ripened cheese.</title>
        <authorList>
            <consortium name="US DOE Joint Genome Institute (JGI-PGF)"/>
            <person name="Walter F."/>
            <person name="Albersmeier A."/>
            <person name="Kalinowski J."/>
            <person name="Ruckert C."/>
        </authorList>
    </citation>
    <scope>NUCLEOTIDE SEQUENCE</scope>
    <source>
        <strain evidence="1">VKM Ac-1321</strain>
    </source>
</reference>
<dbReference type="RefSeq" id="WP_271188873.1">
    <property type="nucleotide sequence ID" value="NZ_BSFP01000003.1"/>
</dbReference>
<dbReference type="Proteomes" id="UP001143480">
    <property type="component" value="Unassembled WGS sequence"/>
</dbReference>
<keyword evidence="2" id="KW-1185">Reference proteome</keyword>
<reference evidence="1" key="2">
    <citation type="submission" date="2023-01" db="EMBL/GenBank/DDBJ databases">
        <authorList>
            <person name="Sun Q."/>
            <person name="Evtushenko L."/>
        </authorList>
    </citation>
    <scope>NUCLEOTIDE SEQUENCE</scope>
    <source>
        <strain evidence="1">VKM Ac-1321</strain>
    </source>
</reference>
<evidence type="ECO:0000313" key="2">
    <source>
        <dbReference type="Proteomes" id="UP001143480"/>
    </source>
</evidence>
<dbReference type="GO" id="GO:0005506">
    <property type="term" value="F:iron ion binding"/>
    <property type="evidence" value="ECO:0007669"/>
    <property type="project" value="UniProtKB-ARBA"/>
</dbReference>
<dbReference type="PANTHER" id="PTHR20883:SF48">
    <property type="entry name" value="ECTOINE DIOXYGENASE"/>
    <property type="match status" value="1"/>
</dbReference>
<dbReference type="InterPro" id="IPR008775">
    <property type="entry name" value="Phytyl_CoA_dOase-like"/>
</dbReference>
<sequence length="287" mass="32017">MSISHAAETGATAGTDVPGIREVTQEEIERFWENGWIRLPKLIDPDLIGSLLQRAQQLMGPGGDANEERLGFDFETSPASQSYRSPSEVDELFRTVVTSRQLGRNAALLLGRDHATRFFDDILLVKLPLSQRDDRGQPLGWHQDKNPTDRSWIYFWIPLDHVTPEQGAVQYMSGSHKLGPLWRGGACVNLEEAYRLAPRLRSCALSDELTFEPGDVMAHCSWVVHGTDANVGTRARWVYRPSFYPADAVYMGVPSPTITQRGIAPFEPLAHDDFPVIYNPEGTGEKG</sequence>
<name>A0A9W6KGT0_9ACTN</name>
<accession>A0A9W6KGT0</accession>
<evidence type="ECO:0000313" key="1">
    <source>
        <dbReference type="EMBL" id="GLK99213.1"/>
    </source>
</evidence>
<dbReference type="GO" id="GO:0016706">
    <property type="term" value="F:2-oxoglutarate-dependent dioxygenase activity"/>
    <property type="evidence" value="ECO:0007669"/>
    <property type="project" value="UniProtKB-ARBA"/>
</dbReference>
<organism evidence="1 2">
    <name type="scientific">Dactylosporangium matsuzakiense</name>
    <dbReference type="NCBI Taxonomy" id="53360"/>
    <lineage>
        <taxon>Bacteria</taxon>
        <taxon>Bacillati</taxon>
        <taxon>Actinomycetota</taxon>
        <taxon>Actinomycetes</taxon>
        <taxon>Micromonosporales</taxon>
        <taxon>Micromonosporaceae</taxon>
        <taxon>Dactylosporangium</taxon>
    </lineage>
</organism>
<protein>
    <recommendedName>
        <fullName evidence="3">Phytanoyl-CoA dioxygenase</fullName>
    </recommendedName>
</protein>
<dbReference type="PANTHER" id="PTHR20883">
    <property type="entry name" value="PHYTANOYL-COA DIOXYGENASE DOMAIN CONTAINING 1"/>
    <property type="match status" value="1"/>
</dbReference>
<gene>
    <name evidence="1" type="ORF">GCM10017581_009540</name>
</gene>
<dbReference type="Pfam" id="PF05721">
    <property type="entry name" value="PhyH"/>
    <property type="match status" value="1"/>
</dbReference>
<proteinExistence type="predicted"/>
<dbReference type="SUPFAM" id="SSF51197">
    <property type="entry name" value="Clavaminate synthase-like"/>
    <property type="match status" value="1"/>
</dbReference>